<dbReference type="Pfam" id="PF08241">
    <property type="entry name" value="Methyltransf_11"/>
    <property type="match status" value="1"/>
</dbReference>
<dbReference type="PANTHER" id="PTHR45036">
    <property type="entry name" value="METHYLTRANSFERASE LIKE 7B"/>
    <property type="match status" value="1"/>
</dbReference>
<reference evidence="2" key="2">
    <citation type="journal article" date="2014" name="ISME J.">
        <title>Microbial stratification in low pH oxic and suboxic macroscopic growths along an acid mine drainage.</title>
        <authorList>
            <person name="Mendez-Garcia C."/>
            <person name="Mesa V."/>
            <person name="Sprenger R.R."/>
            <person name="Richter M."/>
            <person name="Diez M.S."/>
            <person name="Solano J."/>
            <person name="Bargiela R."/>
            <person name="Golyshina O.V."/>
            <person name="Manteca A."/>
            <person name="Ramos J.L."/>
            <person name="Gallego J.R."/>
            <person name="Llorente I."/>
            <person name="Martins Dos Santos V.A."/>
            <person name="Jensen O.N."/>
            <person name="Pelaez A.I."/>
            <person name="Sanchez J."/>
            <person name="Ferrer M."/>
        </authorList>
    </citation>
    <scope>NUCLEOTIDE SEQUENCE</scope>
</reference>
<keyword evidence="2" id="KW-0808">Transferase</keyword>
<organism evidence="2">
    <name type="scientific">mine drainage metagenome</name>
    <dbReference type="NCBI Taxonomy" id="410659"/>
    <lineage>
        <taxon>unclassified sequences</taxon>
        <taxon>metagenomes</taxon>
        <taxon>ecological metagenomes</taxon>
    </lineage>
</organism>
<dbReference type="PANTHER" id="PTHR45036:SF1">
    <property type="entry name" value="METHYLTRANSFERASE LIKE 7A"/>
    <property type="match status" value="1"/>
</dbReference>
<dbReference type="CDD" id="cd02440">
    <property type="entry name" value="AdoMet_MTases"/>
    <property type="match status" value="1"/>
</dbReference>
<dbReference type="Gene3D" id="3.40.50.150">
    <property type="entry name" value="Vaccinia Virus protein VP39"/>
    <property type="match status" value="1"/>
</dbReference>
<dbReference type="EMBL" id="AUZZ01009753">
    <property type="protein sequence ID" value="EQD32622.1"/>
    <property type="molecule type" value="Genomic_DNA"/>
</dbReference>
<feature type="domain" description="Methyltransferase type 11" evidence="1">
    <location>
        <begin position="13"/>
        <end position="109"/>
    </location>
</feature>
<accession>T0YL28</accession>
<gene>
    <name evidence="2" type="ORF">B2A_13467</name>
</gene>
<evidence type="ECO:0000259" key="1">
    <source>
        <dbReference type="Pfam" id="PF08241"/>
    </source>
</evidence>
<dbReference type="GO" id="GO:0008757">
    <property type="term" value="F:S-adenosylmethionine-dependent methyltransferase activity"/>
    <property type="evidence" value="ECO:0007669"/>
    <property type="project" value="InterPro"/>
</dbReference>
<feature type="non-terminal residue" evidence="2">
    <location>
        <position position="154"/>
    </location>
</feature>
<dbReference type="InterPro" id="IPR029063">
    <property type="entry name" value="SAM-dependent_MTases_sf"/>
</dbReference>
<dbReference type="SUPFAM" id="SSF53335">
    <property type="entry name" value="S-adenosyl-L-methionine-dependent methyltransferases"/>
    <property type="match status" value="1"/>
</dbReference>
<dbReference type="AlphaFoldDB" id="T0YL28"/>
<dbReference type="InterPro" id="IPR052356">
    <property type="entry name" value="Thiol_S-MT"/>
</dbReference>
<reference evidence="2" key="1">
    <citation type="submission" date="2013-08" db="EMBL/GenBank/DDBJ databases">
        <authorList>
            <person name="Mendez C."/>
            <person name="Richter M."/>
            <person name="Ferrer M."/>
            <person name="Sanchez J."/>
        </authorList>
    </citation>
    <scope>NUCLEOTIDE SEQUENCE</scope>
</reference>
<name>T0YL28_9ZZZZ</name>
<sequence>MAEVNRLPGNAILEVGVGTGLALPAYALGKRITGIDLSAEMLLRARRRAAESGLLQVEALVEMDAEAMDFEAGRFDVAVAMFVASVVPHPRRLMAEMRRVVRPGGHLLFVNHFAAERGPRWWVERALAPASRALGWHPDFAFAALLTAEERARA</sequence>
<protein>
    <submittedName>
        <fullName evidence="2">Phosphatidylethanolamine N-methyltransferase</fullName>
    </submittedName>
</protein>
<keyword evidence="2" id="KW-0489">Methyltransferase</keyword>
<dbReference type="GO" id="GO:0032259">
    <property type="term" value="P:methylation"/>
    <property type="evidence" value="ECO:0007669"/>
    <property type="project" value="UniProtKB-KW"/>
</dbReference>
<comment type="caution">
    <text evidence="2">The sequence shown here is derived from an EMBL/GenBank/DDBJ whole genome shotgun (WGS) entry which is preliminary data.</text>
</comment>
<dbReference type="InterPro" id="IPR013216">
    <property type="entry name" value="Methyltransf_11"/>
</dbReference>
<proteinExistence type="predicted"/>
<evidence type="ECO:0000313" key="2">
    <source>
        <dbReference type="EMBL" id="EQD32622.1"/>
    </source>
</evidence>